<dbReference type="AlphaFoldDB" id="A0A0W0X041"/>
<sequence>MDVIINARQELPCPEGSVMLKPHGNFYHHLLSCLHDASEFPPVADLLRCYHGLQGRWLVVSPIHWQATHNDAMVVAESHELCLFEEESRRWFSAFAEFSAAENMNAYYCDAHTWLLQYDDKPDIQAKPVHELLQQSLLPHLQTLDKTGYWQRFITESQMFFSAHGLNDKRPDCIVNGVWLWGHGRLNAPVATPVICSNGQMAKLAQYVSSEVLSYSSVASCSKNAIVLMHHLDLKELERLQKQLRHIPVRWHWNNVVYRTPPKKWFSRLWSSVYHAN</sequence>
<proteinExistence type="predicted"/>
<dbReference type="PATRIC" id="fig|29423.5.peg.1658"/>
<dbReference type="RefSeq" id="WP_025385854.1">
    <property type="nucleotide sequence ID" value="NZ_KV441806.1"/>
</dbReference>
<reference evidence="1 2" key="1">
    <citation type="submission" date="2015-11" db="EMBL/GenBank/DDBJ databases">
        <title>Genomic analysis of 38 Legionella species identifies large and diverse effector repertoires.</title>
        <authorList>
            <person name="Burstein D."/>
            <person name="Amaro F."/>
            <person name="Zusman T."/>
            <person name="Lifshitz Z."/>
            <person name="Cohen O."/>
            <person name="Gilbert J.A."/>
            <person name="Pupko T."/>
            <person name="Shuman H.A."/>
            <person name="Segal G."/>
        </authorList>
    </citation>
    <scope>NUCLEOTIDE SEQUENCE [LARGE SCALE GENOMIC DNA]</scope>
    <source>
        <strain evidence="1 2">Oak Ridge-10</strain>
    </source>
</reference>
<evidence type="ECO:0000313" key="2">
    <source>
        <dbReference type="Proteomes" id="UP000054858"/>
    </source>
</evidence>
<comment type="caution">
    <text evidence="1">The sequence shown here is derived from an EMBL/GenBank/DDBJ whole genome shotgun (WGS) entry which is preliminary data.</text>
</comment>
<protein>
    <submittedName>
        <fullName evidence="1">Cofactor-independent phosphoglycerate mutase</fullName>
    </submittedName>
</protein>
<gene>
    <name evidence="1" type="ORF">Loak_1583</name>
</gene>
<dbReference type="Proteomes" id="UP000054858">
    <property type="component" value="Unassembled WGS sequence"/>
</dbReference>
<name>A0A0W0X041_9GAMM</name>
<dbReference type="EMBL" id="LNYP01000029">
    <property type="protein sequence ID" value="KTD37907.1"/>
    <property type="molecule type" value="Genomic_DNA"/>
</dbReference>
<evidence type="ECO:0000313" key="1">
    <source>
        <dbReference type="EMBL" id="KTD37907.1"/>
    </source>
</evidence>
<accession>A0A0W0X041</accession>
<organism evidence="1 2">
    <name type="scientific">Legionella oakridgensis</name>
    <dbReference type="NCBI Taxonomy" id="29423"/>
    <lineage>
        <taxon>Bacteria</taxon>
        <taxon>Pseudomonadati</taxon>
        <taxon>Pseudomonadota</taxon>
        <taxon>Gammaproteobacteria</taxon>
        <taxon>Legionellales</taxon>
        <taxon>Legionellaceae</taxon>
        <taxon>Legionella</taxon>
    </lineage>
</organism>